<evidence type="ECO:0000313" key="1">
    <source>
        <dbReference type="EMBL" id="AXN57352.1"/>
    </source>
</evidence>
<sequence length="79" mass="9194">MNILKTNDLCRLMHRDLGKPFVYFIEEGKTYSYTVNRFGAYAAKNGLLMKSKKLLIIADEDEKPTIAVKVYFYKKPKNV</sequence>
<protein>
    <submittedName>
        <fullName evidence="1">Uncharacterized protein</fullName>
    </submittedName>
</protein>
<name>A0A346FHS2_9CAUD</name>
<proteinExistence type="predicted"/>
<accession>A0A346FHS2</accession>
<dbReference type="Proteomes" id="UP000257815">
    <property type="component" value="Segment"/>
</dbReference>
<reference evidence="2" key="1">
    <citation type="submission" date="2018-06" db="EMBL/GenBank/DDBJ databases">
        <authorList>
            <person name="Sharma R."/>
            <person name="Ke K."/>
            <person name="Breakwell D.P."/>
            <person name="Hope S."/>
            <person name="Grose J.H."/>
        </authorList>
    </citation>
    <scope>NUCLEOTIDE SEQUENCE [LARGE SCALE GENOMIC DNA]</scope>
</reference>
<gene>
    <name evidence="1" type="ORF">SUNLIREN_30</name>
</gene>
<organism evidence="1 2">
    <name type="scientific">Erwinia phage SunLIRen</name>
    <dbReference type="NCBI Taxonomy" id="2267654"/>
    <lineage>
        <taxon>Viruses</taxon>
        <taxon>Duplodnaviria</taxon>
        <taxon>Heunggongvirae</taxon>
        <taxon>Uroviricota</taxon>
        <taxon>Caudoviricetes</taxon>
        <taxon>Andersonviridae</taxon>
        <taxon>Ounavirinae</taxon>
        <taxon>Kolesnikvirus</taxon>
        <taxon>Kolesnikvirus Ea214</taxon>
    </lineage>
</organism>
<dbReference type="EMBL" id="MH426725">
    <property type="protein sequence ID" value="AXN57352.1"/>
    <property type="molecule type" value="Genomic_DNA"/>
</dbReference>
<evidence type="ECO:0000313" key="2">
    <source>
        <dbReference type="Proteomes" id="UP000257815"/>
    </source>
</evidence>